<organism evidence="2 3">
    <name type="scientific">Enterococcus asini ATCC 700915</name>
    <dbReference type="NCBI Taxonomy" id="1158606"/>
    <lineage>
        <taxon>Bacteria</taxon>
        <taxon>Bacillati</taxon>
        <taxon>Bacillota</taxon>
        <taxon>Bacilli</taxon>
        <taxon>Lactobacillales</taxon>
        <taxon>Enterococcaceae</taxon>
        <taxon>Enterococcus</taxon>
    </lineage>
</organism>
<dbReference type="PANTHER" id="PTHR43072">
    <property type="entry name" value="N-ACETYLTRANSFERASE"/>
    <property type="match status" value="1"/>
</dbReference>
<feature type="domain" description="N-acetyltransferase" evidence="1">
    <location>
        <begin position="4"/>
        <end position="165"/>
    </location>
</feature>
<comment type="caution">
    <text evidence="2">The sequence shown here is derived from an EMBL/GenBank/DDBJ whole genome shotgun (WGS) entry which is preliminary data.</text>
</comment>
<dbReference type="CDD" id="cd04301">
    <property type="entry name" value="NAT_SF"/>
    <property type="match status" value="1"/>
</dbReference>
<dbReference type="STRING" id="57732.RU94_GL001580"/>
<dbReference type="Gene3D" id="3.40.630.30">
    <property type="match status" value="1"/>
</dbReference>
<dbReference type="RefSeq" id="WP_010754149.1">
    <property type="nucleotide sequence ID" value="NZ_ASVU01000001.1"/>
</dbReference>
<keyword evidence="3" id="KW-1185">Reference proteome</keyword>
<dbReference type="Proteomes" id="UP000013777">
    <property type="component" value="Unassembled WGS sequence"/>
</dbReference>
<accession>R2S2H5</accession>
<dbReference type="SUPFAM" id="SSF55729">
    <property type="entry name" value="Acyl-CoA N-acyltransferases (Nat)"/>
    <property type="match status" value="1"/>
</dbReference>
<dbReference type="GO" id="GO:0016747">
    <property type="term" value="F:acyltransferase activity, transferring groups other than amino-acyl groups"/>
    <property type="evidence" value="ECO:0007669"/>
    <property type="project" value="InterPro"/>
</dbReference>
<dbReference type="AlphaFoldDB" id="R2S2H5"/>
<dbReference type="InterPro" id="IPR016181">
    <property type="entry name" value="Acyl_CoA_acyltransferase"/>
</dbReference>
<dbReference type="Pfam" id="PF13420">
    <property type="entry name" value="Acetyltransf_4"/>
    <property type="match status" value="1"/>
</dbReference>
<protein>
    <recommendedName>
        <fullName evidence="1">N-acetyltransferase domain-containing protein</fullName>
    </recommendedName>
</protein>
<dbReference type="PANTHER" id="PTHR43072:SF8">
    <property type="entry name" value="ACYLTRANSFERASE FABY-RELATED"/>
    <property type="match status" value="1"/>
</dbReference>
<evidence type="ECO:0000259" key="1">
    <source>
        <dbReference type="PROSITE" id="PS51186"/>
    </source>
</evidence>
<dbReference type="PROSITE" id="PS51186">
    <property type="entry name" value="GNAT"/>
    <property type="match status" value="1"/>
</dbReference>
<dbReference type="HOGENOM" id="CLU_013985_4_2_9"/>
<dbReference type="GeneID" id="78365254"/>
<dbReference type="PATRIC" id="fig|1158606.3.peg.1467"/>
<dbReference type="EMBL" id="AJAP01000012">
    <property type="protein sequence ID" value="EOH87046.1"/>
    <property type="molecule type" value="Genomic_DNA"/>
</dbReference>
<evidence type="ECO:0000313" key="2">
    <source>
        <dbReference type="EMBL" id="EOH87046.1"/>
    </source>
</evidence>
<sequence length="187" mass="21198">MAEIVIREAQVMDAPVLLAIYRPYVEKTTITFEYQVPTEDEFAKRIQETLTRYPYLVAEAAGEVLGYAYASVYKPREAYDWSCEVTVYVKQKGKARGVGSALYRRLEALLAKQGICTLAACITAGNEASVAFHQKWGYHQVASFEHLGYKFGAWQDVLWFQKQLGTPPENPSAFIPYPLLKATEKVW</sequence>
<proteinExistence type="predicted"/>
<reference evidence="2 3" key="1">
    <citation type="submission" date="2013-02" db="EMBL/GenBank/DDBJ databases">
        <title>The Genome Sequence of Enterococcus asini ATCC_700915.</title>
        <authorList>
            <consortium name="The Broad Institute Genome Sequencing Platform"/>
            <consortium name="The Broad Institute Genome Sequencing Center for Infectious Disease"/>
            <person name="Earl A.M."/>
            <person name="Gilmore M.S."/>
            <person name="Lebreton F."/>
            <person name="Walker B."/>
            <person name="Young S.K."/>
            <person name="Zeng Q."/>
            <person name="Gargeya S."/>
            <person name="Fitzgerald M."/>
            <person name="Haas B."/>
            <person name="Abouelleil A."/>
            <person name="Alvarado L."/>
            <person name="Arachchi H.M."/>
            <person name="Berlin A.M."/>
            <person name="Chapman S.B."/>
            <person name="Dewar J."/>
            <person name="Goldberg J."/>
            <person name="Griggs A."/>
            <person name="Gujja S."/>
            <person name="Hansen M."/>
            <person name="Howarth C."/>
            <person name="Imamovic A."/>
            <person name="Larimer J."/>
            <person name="McCowan C."/>
            <person name="Murphy C."/>
            <person name="Neiman D."/>
            <person name="Pearson M."/>
            <person name="Priest M."/>
            <person name="Roberts A."/>
            <person name="Saif S."/>
            <person name="Shea T."/>
            <person name="Sisk P."/>
            <person name="Sykes S."/>
            <person name="Wortman J."/>
            <person name="Nusbaum C."/>
            <person name="Birren B."/>
        </authorList>
    </citation>
    <scope>NUCLEOTIDE SEQUENCE [LARGE SCALE GENOMIC DNA]</scope>
    <source>
        <strain evidence="2 3">ATCC 700915</strain>
    </source>
</reference>
<dbReference type="eggNOG" id="COG1247">
    <property type="taxonomic scope" value="Bacteria"/>
</dbReference>
<gene>
    <name evidence="2" type="ORF">UAS_01510</name>
</gene>
<evidence type="ECO:0000313" key="3">
    <source>
        <dbReference type="Proteomes" id="UP000013777"/>
    </source>
</evidence>
<dbReference type="InterPro" id="IPR000182">
    <property type="entry name" value="GNAT_dom"/>
</dbReference>
<name>R2S2H5_9ENTE</name>